<keyword evidence="3" id="KW-1185">Reference proteome</keyword>
<organism evidence="2 3">
    <name type="scientific">Psilocybe cf. subviscida</name>
    <dbReference type="NCBI Taxonomy" id="2480587"/>
    <lineage>
        <taxon>Eukaryota</taxon>
        <taxon>Fungi</taxon>
        <taxon>Dikarya</taxon>
        <taxon>Basidiomycota</taxon>
        <taxon>Agaricomycotina</taxon>
        <taxon>Agaricomycetes</taxon>
        <taxon>Agaricomycetidae</taxon>
        <taxon>Agaricales</taxon>
        <taxon>Agaricineae</taxon>
        <taxon>Strophariaceae</taxon>
        <taxon>Psilocybe</taxon>
    </lineage>
</organism>
<dbReference type="AlphaFoldDB" id="A0A8H5EXC2"/>
<accession>A0A8H5EXC2</accession>
<feature type="region of interest" description="Disordered" evidence="1">
    <location>
        <begin position="152"/>
        <end position="195"/>
    </location>
</feature>
<comment type="caution">
    <text evidence="2">The sequence shown here is derived from an EMBL/GenBank/DDBJ whole genome shotgun (WGS) entry which is preliminary data.</text>
</comment>
<reference evidence="2 3" key="1">
    <citation type="journal article" date="2020" name="ISME J.">
        <title>Uncovering the hidden diversity of litter-decomposition mechanisms in mushroom-forming fungi.</title>
        <authorList>
            <person name="Floudas D."/>
            <person name="Bentzer J."/>
            <person name="Ahren D."/>
            <person name="Johansson T."/>
            <person name="Persson P."/>
            <person name="Tunlid A."/>
        </authorList>
    </citation>
    <scope>NUCLEOTIDE SEQUENCE [LARGE SCALE GENOMIC DNA]</scope>
    <source>
        <strain evidence="2 3">CBS 101986</strain>
    </source>
</reference>
<feature type="region of interest" description="Disordered" evidence="1">
    <location>
        <begin position="52"/>
        <end position="74"/>
    </location>
</feature>
<feature type="compositionally biased region" description="Basic and acidic residues" evidence="1">
    <location>
        <begin position="219"/>
        <end position="230"/>
    </location>
</feature>
<evidence type="ECO:0000256" key="1">
    <source>
        <dbReference type="SAM" id="MobiDB-lite"/>
    </source>
</evidence>
<protein>
    <recommendedName>
        <fullName evidence="4">Rho termination factor N-terminal domain-containing protein</fullName>
    </recommendedName>
</protein>
<feature type="region of interest" description="Disordered" evidence="1">
    <location>
        <begin position="219"/>
        <end position="242"/>
    </location>
</feature>
<evidence type="ECO:0000313" key="3">
    <source>
        <dbReference type="Proteomes" id="UP000567179"/>
    </source>
</evidence>
<feature type="compositionally biased region" description="Polar residues" evidence="1">
    <location>
        <begin position="161"/>
        <end position="195"/>
    </location>
</feature>
<gene>
    <name evidence="2" type="ORF">D9619_007327</name>
</gene>
<dbReference type="Proteomes" id="UP000567179">
    <property type="component" value="Unassembled WGS sequence"/>
</dbReference>
<dbReference type="EMBL" id="JAACJJ010000043">
    <property type="protein sequence ID" value="KAF5315478.1"/>
    <property type="molecule type" value="Genomic_DNA"/>
</dbReference>
<sequence length="662" mass="73961">MPEISDALSETALRKLTVPQLKAFCKERRITGYGKIPKDSIIAKLLQWQQNRAPSQSATDPVPTHSVPNDVTQGTTSFAIPPETAGSAMVKSNIVKSQLRPAGVDGQEASKKARFHELQKNTTLSRQNIINASHRPSDEGSSHQVAAVNNTPQTPLELPSTIYNPASASTGPPTSTPASALSNKRPSTKVATLQGDSNKKFKLNVPLPQPRAVVINYKAQRESTPKDRGKAPGSKPKKRFVPLVPMSGLPATVPLQITGHSKDKTPNVKLQPLAETYRYLDFETSNFNIPLNNISYPPSLSQRKRIPQLALILSDISYNDLKSCATVSRFFRYAAATRHLHRHFSGKRTEEILAQYPTDRTNFWPYLLYRQHEAANRRRVYEESFLGHALKGTCTIKQELWSSPRHERQATIAVRFLLTKMYYDISVGGEDESKVQQTKRGTVLNAERIVPDEVWKITFLSEKALQVFYVLEPTCEVIGHAEISGRIAPSHNLRADWSQYIAMKTANGGPECTNGLWSKINWTNHEEFDRGISKHWLSRIAKEGVIGHAKLEVARRYIFACVVCNSVSGTWQSATEMCQDFNGARKPRLTVAHKAHRVNLFLPAHHHVESVHFNLGRNEALHPALAVIQTPSREYYVLRDNGMQVGCEEDGIAPTWKQILGT</sequence>
<proteinExistence type="predicted"/>
<dbReference type="OrthoDB" id="2368680at2759"/>
<name>A0A8H5EXC2_9AGAR</name>
<evidence type="ECO:0000313" key="2">
    <source>
        <dbReference type="EMBL" id="KAF5315478.1"/>
    </source>
</evidence>
<evidence type="ECO:0008006" key="4">
    <source>
        <dbReference type="Google" id="ProtNLM"/>
    </source>
</evidence>